<proteinExistence type="inferred from homology"/>
<evidence type="ECO:0000313" key="8">
    <source>
        <dbReference type="Proteomes" id="UP000886886"/>
    </source>
</evidence>
<evidence type="ECO:0000256" key="2">
    <source>
        <dbReference type="ARBA" id="ARBA00022603"/>
    </source>
</evidence>
<name>A0A9D0ZTQ9_9FIRM</name>
<evidence type="ECO:0000259" key="5">
    <source>
        <dbReference type="Pfam" id="PF00588"/>
    </source>
</evidence>
<evidence type="ECO:0000256" key="1">
    <source>
        <dbReference type="ARBA" id="ARBA00007228"/>
    </source>
</evidence>
<dbReference type="EMBL" id="DVFT01000051">
    <property type="protein sequence ID" value="HIQ95639.1"/>
    <property type="molecule type" value="Genomic_DNA"/>
</dbReference>
<reference evidence="7" key="1">
    <citation type="submission" date="2020-10" db="EMBL/GenBank/DDBJ databases">
        <authorList>
            <person name="Gilroy R."/>
        </authorList>
    </citation>
    <scope>NUCLEOTIDE SEQUENCE</scope>
    <source>
        <strain evidence="7">ChiSjej3B21-11622</strain>
    </source>
</reference>
<comment type="similarity">
    <text evidence="1">Belongs to the class IV-like SAM-binding methyltransferase superfamily. RNA methyltransferase TrmH family.</text>
</comment>
<feature type="domain" description="tRNA/rRNA methyltransferase SpoU type" evidence="5">
    <location>
        <begin position="109"/>
        <end position="249"/>
    </location>
</feature>
<feature type="compositionally biased region" description="Basic residues" evidence="4">
    <location>
        <begin position="12"/>
        <end position="21"/>
    </location>
</feature>
<keyword evidence="3" id="KW-0808">Transferase</keyword>
<dbReference type="InterPro" id="IPR001537">
    <property type="entry name" value="SpoU_MeTrfase"/>
</dbReference>
<dbReference type="SUPFAM" id="SSF75217">
    <property type="entry name" value="alpha/beta knot"/>
    <property type="match status" value="1"/>
</dbReference>
<evidence type="ECO:0000313" key="7">
    <source>
        <dbReference type="EMBL" id="HIQ95639.1"/>
    </source>
</evidence>
<gene>
    <name evidence="7" type="ORF">IAB26_03655</name>
</gene>
<evidence type="ECO:0000259" key="6">
    <source>
        <dbReference type="Pfam" id="PF22435"/>
    </source>
</evidence>
<organism evidence="7 8">
    <name type="scientific">Candidatus Limivivens merdigallinarum</name>
    <dbReference type="NCBI Taxonomy" id="2840859"/>
    <lineage>
        <taxon>Bacteria</taxon>
        <taxon>Bacillati</taxon>
        <taxon>Bacillota</taxon>
        <taxon>Clostridia</taxon>
        <taxon>Lachnospirales</taxon>
        <taxon>Lachnospiraceae</taxon>
        <taxon>Lachnospiraceae incertae sedis</taxon>
        <taxon>Candidatus Limivivens</taxon>
    </lineage>
</organism>
<dbReference type="Pfam" id="PF00588">
    <property type="entry name" value="SpoU_methylase"/>
    <property type="match status" value="1"/>
</dbReference>
<dbReference type="PANTHER" id="PTHR43191:SF2">
    <property type="entry name" value="RRNA METHYLTRANSFERASE 3, MITOCHONDRIAL"/>
    <property type="match status" value="1"/>
</dbReference>
<dbReference type="AlphaFoldDB" id="A0A9D0ZTQ9"/>
<keyword evidence="2 7" id="KW-0489">Methyltransferase</keyword>
<dbReference type="InterPro" id="IPR029064">
    <property type="entry name" value="Ribosomal_eL30-like_sf"/>
</dbReference>
<comment type="caution">
    <text evidence="7">The sequence shown here is derived from an EMBL/GenBank/DDBJ whole genome shotgun (WGS) entry which is preliminary data.</text>
</comment>
<dbReference type="InterPro" id="IPR029028">
    <property type="entry name" value="Alpha/beta_knot_MTases"/>
</dbReference>
<dbReference type="Pfam" id="PF22435">
    <property type="entry name" value="MRM3-like_sub_bind"/>
    <property type="match status" value="1"/>
</dbReference>
<dbReference type="Proteomes" id="UP000886886">
    <property type="component" value="Unassembled WGS sequence"/>
</dbReference>
<dbReference type="InterPro" id="IPR053888">
    <property type="entry name" value="MRM3-like_sub_bind"/>
</dbReference>
<dbReference type="CDD" id="cd18095">
    <property type="entry name" value="SpoU-like_rRNA-MTase"/>
    <property type="match status" value="1"/>
</dbReference>
<dbReference type="GO" id="GO:0008173">
    <property type="term" value="F:RNA methyltransferase activity"/>
    <property type="evidence" value="ECO:0007669"/>
    <property type="project" value="InterPro"/>
</dbReference>
<feature type="domain" description="MRM3-like substrate binding" evidence="6">
    <location>
        <begin position="7"/>
        <end position="89"/>
    </location>
</feature>
<protein>
    <submittedName>
        <fullName evidence="7">RNA methyltransferase</fullName>
    </submittedName>
</protein>
<dbReference type="GO" id="GO:0003723">
    <property type="term" value="F:RNA binding"/>
    <property type="evidence" value="ECO:0007669"/>
    <property type="project" value="InterPro"/>
</dbReference>
<accession>A0A9D0ZTQ9</accession>
<sequence length="267" mass="29548">MITSTSNSQVKHVMKLKGKSRDRKEEGRFLVEGTKMYGEAPQGWIEKTYVSREFLEKPEARCLRGREYEVVENHVFRAMSDTQTPQGILCIVKMPSYRLEDLLNRETPLLMILENIQDPGNLGTIIRTAEGAGVTGVVMGGGTVDLFNPKTIRSTMGSIYRVPFRYEEDLTGLVERLADSGITSYAAHLNGTFCYDEMDYRKGTAFLIGNEANGLSDQLAKAAGAYIRIPMAGEVESLNAAVASSILMYEASRQRRQAPGRLGSKGC</sequence>
<reference evidence="7" key="2">
    <citation type="journal article" date="2021" name="PeerJ">
        <title>Extensive microbial diversity within the chicken gut microbiome revealed by metagenomics and culture.</title>
        <authorList>
            <person name="Gilroy R."/>
            <person name="Ravi A."/>
            <person name="Getino M."/>
            <person name="Pursley I."/>
            <person name="Horton D.L."/>
            <person name="Alikhan N.F."/>
            <person name="Baker D."/>
            <person name="Gharbi K."/>
            <person name="Hall N."/>
            <person name="Watson M."/>
            <person name="Adriaenssens E.M."/>
            <person name="Foster-Nyarko E."/>
            <person name="Jarju S."/>
            <person name="Secka A."/>
            <person name="Antonio M."/>
            <person name="Oren A."/>
            <person name="Chaudhuri R.R."/>
            <person name="La Ragione R."/>
            <person name="Hildebrand F."/>
            <person name="Pallen M.J."/>
        </authorList>
    </citation>
    <scope>NUCLEOTIDE SEQUENCE</scope>
    <source>
        <strain evidence="7">ChiSjej3B21-11622</strain>
    </source>
</reference>
<dbReference type="SUPFAM" id="SSF55315">
    <property type="entry name" value="L30e-like"/>
    <property type="match status" value="1"/>
</dbReference>
<feature type="region of interest" description="Disordered" evidence="4">
    <location>
        <begin position="1"/>
        <end position="21"/>
    </location>
</feature>
<dbReference type="InterPro" id="IPR051259">
    <property type="entry name" value="rRNA_Methyltransferase"/>
</dbReference>
<dbReference type="InterPro" id="IPR029026">
    <property type="entry name" value="tRNA_m1G_MTases_N"/>
</dbReference>
<dbReference type="Gene3D" id="3.30.1330.30">
    <property type="match status" value="1"/>
</dbReference>
<dbReference type="Gene3D" id="3.40.1280.10">
    <property type="match status" value="1"/>
</dbReference>
<evidence type="ECO:0000256" key="4">
    <source>
        <dbReference type="SAM" id="MobiDB-lite"/>
    </source>
</evidence>
<dbReference type="GO" id="GO:0032259">
    <property type="term" value="P:methylation"/>
    <property type="evidence" value="ECO:0007669"/>
    <property type="project" value="UniProtKB-KW"/>
</dbReference>
<dbReference type="PANTHER" id="PTHR43191">
    <property type="entry name" value="RRNA METHYLTRANSFERASE 3"/>
    <property type="match status" value="1"/>
</dbReference>
<dbReference type="GO" id="GO:0006396">
    <property type="term" value="P:RNA processing"/>
    <property type="evidence" value="ECO:0007669"/>
    <property type="project" value="InterPro"/>
</dbReference>
<feature type="compositionally biased region" description="Polar residues" evidence="4">
    <location>
        <begin position="1"/>
        <end position="10"/>
    </location>
</feature>
<evidence type="ECO:0000256" key="3">
    <source>
        <dbReference type="ARBA" id="ARBA00022679"/>
    </source>
</evidence>